<dbReference type="SUPFAM" id="SSF100879">
    <property type="entry name" value="Lesion bypass DNA polymerase (Y-family), little finger domain"/>
    <property type="match status" value="1"/>
</dbReference>
<protein>
    <recommendedName>
        <fullName evidence="3">DNA repair protein REV1</fullName>
    </recommendedName>
</protein>
<dbReference type="InterPro" id="IPR012112">
    <property type="entry name" value="REV1"/>
</dbReference>
<evidence type="ECO:0000256" key="14">
    <source>
        <dbReference type="SAM" id="MobiDB-lite"/>
    </source>
</evidence>
<feature type="region of interest" description="Disordered" evidence="14">
    <location>
        <begin position="253"/>
        <end position="280"/>
    </location>
</feature>
<dbReference type="AlphaFoldDB" id="A0A7I8VKB3"/>
<dbReference type="GO" id="GO:0046872">
    <property type="term" value="F:metal ion binding"/>
    <property type="evidence" value="ECO:0007669"/>
    <property type="project" value="UniProtKB-KW"/>
</dbReference>
<dbReference type="PANTHER" id="PTHR45990:SF1">
    <property type="entry name" value="DNA REPAIR PROTEIN REV1"/>
    <property type="match status" value="1"/>
</dbReference>
<dbReference type="SUPFAM" id="SSF52113">
    <property type="entry name" value="BRCT domain"/>
    <property type="match status" value="1"/>
</dbReference>
<dbReference type="Pfam" id="PF11799">
    <property type="entry name" value="IMS_C"/>
    <property type="match status" value="1"/>
</dbReference>
<evidence type="ECO:0000256" key="5">
    <source>
        <dbReference type="ARBA" id="ARBA00022679"/>
    </source>
</evidence>
<dbReference type="GO" id="GO:0005634">
    <property type="term" value="C:nucleus"/>
    <property type="evidence" value="ECO:0007669"/>
    <property type="project" value="UniProtKB-SubCell"/>
</dbReference>
<evidence type="ECO:0000313" key="17">
    <source>
        <dbReference type="EMBL" id="CAD5115879.1"/>
    </source>
</evidence>
<dbReference type="GO" id="GO:0017125">
    <property type="term" value="F:deoxycytidyl transferase activity"/>
    <property type="evidence" value="ECO:0007669"/>
    <property type="project" value="TreeGrafter"/>
</dbReference>
<gene>
    <name evidence="17" type="ORF">DGYR_LOCUS4566</name>
</gene>
<keyword evidence="7 13" id="KW-0479">Metal-binding</keyword>
<evidence type="ECO:0000256" key="1">
    <source>
        <dbReference type="ARBA" id="ARBA00004123"/>
    </source>
</evidence>
<keyword evidence="5" id="KW-0808">Transferase</keyword>
<feature type="binding site" evidence="13">
    <location>
        <position position="237"/>
    </location>
    <ligand>
        <name>Mg(2+)</name>
        <dbReference type="ChEBI" id="CHEBI:18420"/>
        <label>1</label>
    </ligand>
</feature>
<dbReference type="Proteomes" id="UP000549394">
    <property type="component" value="Unassembled WGS sequence"/>
</dbReference>
<keyword evidence="11" id="KW-0234">DNA repair</keyword>
<dbReference type="Gene3D" id="6.10.250.1490">
    <property type="match status" value="1"/>
</dbReference>
<keyword evidence="12" id="KW-0539">Nucleus</keyword>
<dbReference type="InterPro" id="IPR036420">
    <property type="entry name" value="BRCT_dom_sf"/>
</dbReference>
<dbReference type="Pfam" id="PF00817">
    <property type="entry name" value="IMS"/>
    <property type="match status" value="2"/>
</dbReference>
<feature type="domain" description="UmuC" evidence="16">
    <location>
        <begin position="233"/>
        <end position="477"/>
    </location>
</feature>
<comment type="cofactor">
    <cofactor evidence="13">
        <name>Mg(2+)</name>
        <dbReference type="ChEBI" id="CHEBI:18420"/>
    </cofactor>
    <text evidence="13">Binds 2 magnesium ions.</text>
</comment>
<evidence type="ECO:0000259" key="16">
    <source>
        <dbReference type="PROSITE" id="PS50173"/>
    </source>
</evidence>
<comment type="subcellular location">
    <subcellularLocation>
        <location evidence="1">Nucleus</location>
    </subcellularLocation>
</comment>
<dbReference type="Gene3D" id="1.10.150.20">
    <property type="entry name" value="5' to 3' exonuclease, C-terminal subdomain"/>
    <property type="match status" value="1"/>
</dbReference>
<dbReference type="InterPro" id="IPR001126">
    <property type="entry name" value="UmuC"/>
</dbReference>
<keyword evidence="9 13" id="KW-0460">Magnesium</keyword>
<proteinExistence type="inferred from homology"/>
<dbReference type="InterPro" id="IPR053848">
    <property type="entry name" value="IMS_HHH_1"/>
</dbReference>
<dbReference type="Pfam" id="PF16589">
    <property type="entry name" value="BRCT_2"/>
    <property type="match status" value="1"/>
</dbReference>
<evidence type="ECO:0000313" key="18">
    <source>
        <dbReference type="Proteomes" id="UP000549394"/>
    </source>
</evidence>
<feature type="binding site" evidence="13">
    <location>
        <position position="394"/>
    </location>
    <ligand>
        <name>Mg(2+)</name>
        <dbReference type="ChEBI" id="CHEBI:18420"/>
        <label>1</label>
    </ligand>
</feature>
<dbReference type="InterPro" id="IPR043502">
    <property type="entry name" value="DNA/RNA_pol_sf"/>
</dbReference>
<dbReference type="CDD" id="cd17719">
    <property type="entry name" value="BRCT_Rev1"/>
    <property type="match status" value="1"/>
</dbReference>
<feature type="binding site" evidence="13">
    <location>
        <position position="395"/>
    </location>
    <ligand>
        <name>Mg(2+)</name>
        <dbReference type="ChEBI" id="CHEBI:18420"/>
        <label>1</label>
    </ligand>
</feature>
<dbReference type="Pfam" id="PF21999">
    <property type="entry name" value="IMS_HHH_1"/>
    <property type="match status" value="1"/>
</dbReference>
<evidence type="ECO:0000256" key="13">
    <source>
        <dbReference type="PIRSR" id="PIRSR036573-2"/>
    </source>
</evidence>
<keyword evidence="4" id="KW-0237">DNA synthesis</keyword>
<dbReference type="SUPFAM" id="SSF56672">
    <property type="entry name" value="DNA/RNA polymerases"/>
    <property type="match status" value="1"/>
</dbReference>
<dbReference type="Gene3D" id="3.30.1490.100">
    <property type="entry name" value="DNA polymerase, Y-family, little finger domain"/>
    <property type="match status" value="1"/>
</dbReference>
<keyword evidence="6" id="KW-0548">Nucleotidyltransferase</keyword>
<dbReference type="GO" id="GO:0070987">
    <property type="term" value="P:error-free translesion synthesis"/>
    <property type="evidence" value="ECO:0007669"/>
    <property type="project" value="TreeGrafter"/>
</dbReference>
<dbReference type="Gene3D" id="3.40.50.10190">
    <property type="entry name" value="BRCT domain"/>
    <property type="match status" value="1"/>
</dbReference>
<evidence type="ECO:0000256" key="8">
    <source>
        <dbReference type="ARBA" id="ARBA00022763"/>
    </source>
</evidence>
<comment type="similarity">
    <text evidence="2">Belongs to the DNA polymerase type-Y family.</text>
</comment>
<dbReference type="GO" id="GO:0003684">
    <property type="term" value="F:damaged DNA binding"/>
    <property type="evidence" value="ECO:0007669"/>
    <property type="project" value="InterPro"/>
</dbReference>
<evidence type="ECO:0000256" key="6">
    <source>
        <dbReference type="ARBA" id="ARBA00022695"/>
    </source>
</evidence>
<dbReference type="Gene3D" id="3.40.1170.60">
    <property type="match status" value="1"/>
</dbReference>
<dbReference type="Gene3D" id="3.30.70.270">
    <property type="match status" value="1"/>
</dbReference>
<dbReference type="GO" id="GO:0042276">
    <property type="term" value="P:error-prone translesion synthesis"/>
    <property type="evidence" value="ECO:0007669"/>
    <property type="project" value="InterPro"/>
</dbReference>
<dbReference type="InterPro" id="IPR036775">
    <property type="entry name" value="DNA_pol_Y-fam_lit_finger_sf"/>
</dbReference>
<evidence type="ECO:0000256" key="10">
    <source>
        <dbReference type="ARBA" id="ARBA00023125"/>
    </source>
</evidence>
<dbReference type="PANTHER" id="PTHR45990">
    <property type="entry name" value="DNA REPAIR PROTEIN REV1"/>
    <property type="match status" value="1"/>
</dbReference>
<dbReference type="CDD" id="cd01701">
    <property type="entry name" value="PolY_Rev1"/>
    <property type="match status" value="1"/>
</dbReference>
<organism evidence="17 18">
    <name type="scientific">Dimorphilus gyrociliatus</name>
    <dbReference type="NCBI Taxonomy" id="2664684"/>
    <lineage>
        <taxon>Eukaryota</taxon>
        <taxon>Metazoa</taxon>
        <taxon>Spiralia</taxon>
        <taxon>Lophotrochozoa</taxon>
        <taxon>Annelida</taxon>
        <taxon>Polychaeta</taxon>
        <taxon>Polychaeta incertae sedis</taxon>
        <taxon>Dinophilidae</taxon>
        <taxon>Dimorphilus</taxon>
    </lineage>
</organism>
<keyword evidence="18" id="KW-1185">Reference proteome</keyword>
<dbReference type="InterPro" id="IPR001357">
    <property type="entry name" value="BRCT_dom"/>
</dbReference>
<evidence type="ECO:0000256" key="9">
    <source>
        <dbReference type="ARBA" id="ARBA00022842"/>
    </source>
</evidence>
<sequence length="784" mass="88312">MATSTGASRGSKRKKYNTKTGFEEFGGYMSAKISKLQDQFHNIEVDKESTGIFHGVSIYVNGYTEPSSDVLKKIMKENGGIYHHYYSRRYVSHIIATNLPNGKIDKLTDQKIVKAAWITESVKEGKLLPYTDFLVVPPNQKNQKTLTFTKTVTFDKKAQSNEESPTKNKNFVSDFYSRSRLHHISNWGAEFKEYVNSLQKQEDRIFPERENLQKFIQNEDLPISSEAKLQKIYMHVDMDCFFVSVGLRNKPDLKGKPVAVTHSKGGKGKGEQSSLSHSERRNFEKNYYNNREFRGKKTNTTGMINETEMFSEHMGEQGKEKEEEEFYSMAEIASCSYEARKAGVKNGMLMGKAKKLCPELQTINYDFEGYSEVARILYDTVASFTHDIEAVSCDEMLIDCVDVLADTGASPMQFATYLRETIREKTGCNASIGIGKNLLLARLATKKAKPNGQFLMKEEESLAIIKELPVRNLPGVGWALGKKLDTLNIKTCGDLQTISLDVLQKEIGNKTAINLIQFSKGIDDRTLKSQKVRKSVSAEINYGIRFKLMEEADEFLSNLSQELSNRLQNIKAKTKCLTLKLKIRSEGAPKETAKFLGHGICDTVAKSTTIAIATDESQIIDQEVCTLLRMINPTIEDMRGVGIQATKLQFPAENKSIPKVNYGADITKFTVKSTKQNSINPVNSDTKNSLCNDNKLKIREKSISPETLPPLPFAGGYELDDDDDHSITSFQPLSSHDKIVDEDDNNSQKNENEGDKSIYIIDHVPPPDYLSYSKVFIFTSFLDF</sequence>
<evidence type="ECO:0000256" key="7">
    <source>
        <dbReference type="ARBA" id="ARBA00022723"/>
    </source>
</evidence>
<dbReference type="EMBL" id="CAJFCJ010000006">
    <property type="protein sequence ID" value="CAD5115879.1"/>
    <property type="molecule type" value="Genomic_DNA"/>
</dbReference>
<keyword evidence="10" id="KW-0238">DNA-binding</keyword>
<dbReference type="FunFam" id="3.40.50.10190:FF:000011">
    <property type="entry name" value="DNA repair protein REV1"/>
    <property type="match status" value="1"/>
</dbReference>
<feature type="domain" description="BRCT" evidence="15">
    <location>
        <begin position="48"/>
        <end position="135"/>
    </location>
</feature>
<accession>A0A7I8VKB3</accession>
<dbReference type="PROSITE" id="PS50172">
    <property type="entry name" value="BRCT"/>
    <property type="match status" value="1"/>
</dbReference>
<dbReference type="GO" id="GO:0003887">
    <property type="term" value="F:DNA-directed DNA polymerase activity"/>
    <property type="evidence" value="ECO:0007669"/>
    <property type="project" value="InterPro"/>
</dbReference>
<evidence type="ECO:0000256" key="3">
    <source>
        <dbReference type="ARBA" id="ARBA00020399"/>
    </source>
</evidence>
<feature type="region of interest" description="Disordered" evidence="14">
    <location>
        <begin position="734"/>
        <end position="754"/>
    </location>
</feature>
<dbReference type="OrthoDB" id="427711at2759"/>
<dbReference type="SMART" id="SM00292">
    <property type="entry name" value="BRCT"/>
    <property type="match status" value="1"/>
</dbReference>
<dbReference type="InterPro" id="IPR043128">
    <property type="entry name" value="Rev_trsase/Diguanyl_cyclase"/>
</dbReference>
<evidence type="ECO:0000256" key="2">
    <source>
        <dbReference type="ARBA" id="ARBA00010945"/>
    </source>
</evidence>
<dbReference type="InterPro" id="IPR017961">
    <property type="entry name" value="DNA_pol_Y-fam_little_finger"/>
</dbReference>
<dbReference type="FunFam" id="3.30.1490.100:FF:000001">
    <property type="entry name" value="DNA repair protein REV1"/>
    <property type="match status" value="1"/>
</dbReference>
<evidence type="ECO:0000259" key="15">
    <source>
        <dbReference type="PROSITE" id="PS50172"/>
    </source>
</evidence>
<dbReference type="PIRSF" id="PIRSF036573">
    <property type="entry name" value="REV1"/>
    <property type="match status" value="1"/>
</dbReference>
<comment type="caution">
    <text evidence="17">The sequence shown here is derived from an EMBL/GenBank/DDBJ whole genome shotgun (WGS) entry which is preliminary data.</text>
</comment>
<reference evidence="17 18" key="1">
    <citation type="submission" date="2020-08" db="EMBL/GenBank/DDBJ databases">
        <authorList>
            <person name="Hejnol A."/>
        </authorList>
    </citation>
    <scope>NUCLEOTIDE SEQUENCE [LARGE SCALE GENOMIC DNA]</scope>
</reference>
<dbReference type="PROSITE" id="PS50173">
    <property type="entry name" value="UMUC"/>
    <property type="match status" value="1"/>
</dbReference>
<evidence type="ECO:0000256" key="12">
    <source>
        <dbReference type="ARBA" id="ARBA00023242"/>
    </source>
</evidence>
<evidence type="ECO:0000256" key="11">
    <source>
        <dbReference type="ARBA" id="ARBA00023204"/>
    </source>
</evidence>
<keyword evidence="8" id="KW-0227">DNA damage</keyword>
<dbReference type="GO" id="GO:0006281">
    <property type="term" value="P:DNA repair"/>
    <property type="evidence" value="ECO:0007669"/>
    <property type="project" value="UniProtKB-KW"/>
</dbReference>
<evidence type="ECO:0000256" key="4">
    <source>
        <dbReference type="ARBA" id="ARBA00022634"/>
    </source>
</evidence>
<name>A0A7I8VKB3_9ANNE</name>